<evidence type="ECO:0000256" key="4">
    <source>
        <dbReference type="ARBA" id="ARBA00022989"/>
    </source>
</evidence>
<feature type="transmembrane region" description="Helical" evidence="10">
    <location>
        <begin position="25"/>
        <end position="46"/>
    </location>
</feature>
<evidence type="ECO:0000256" key="9">
    <source>
        <dbReference type="ARBA" id="ARBA00023303"/>
    </source>
</evidence>
<feature type="transmembrane region" description="Helical" evidence="10">
    <location>
        <begin position="167"/>
        <end position="192"/>
    </location>
</feature>
<evidence type="ECO:0000313" key="11">
    <source>
        <dbReference type="EMBL" id="TGD72440.1"/>
    </source>
</evidence>
<feature type="transmembrane region" description="Helical" evidence="10">
    <location>
        <begin position="369"/>
        <end position="394"/>
    </location>
</feature>
<evidence type="ECO:0000256" key="2">
    <source>
        <dbReference type="ARBA" id="ARBA00022448"/>
    </source>
</evidence>
<dbReference type="InterPro" id="IPR014743">
    <property type="entry name" value="Cl-channel_core"/>
</dbReference>
<feature type="transmembrane region" description="Helical" evidence="10">
    <location>
        <begin position="273"/>
        <end position="291"/>
    </location>
</feature>
<dbReference type="CDD" id="cd00400">
    <property type="entry name" value="Voltage_gated_ClC"/>
    <property type="match status" value="1"/>
</dbReference>
<dbReference type="Pfam" id="PF00654">
    <property type="entry name" value="Voltage_CLC"/>
    <property type="match status" value="1"/>
</dbReference>
<keyword evidence="9" id="KW-0407">Ion channel</keyword>
<feature type="transmembrane region" description="Helical" evidence="10">
    <location>
        <begin position="339"/>
        <end position="357"/>
    </location>
</feature>
<dbReference type="InterPro" id="IPR001807">
    <property type="entry name" value="ClC"/>
</dbReference>
<keyword evidence="8" id="KW-0868">Chloride</keyword>
<dbReference type="AlphaFoldDB" id="A0A4Z0LYZ0"/>
<dbReference type="InterPro" id="IPR050368">
    <property type="entry name" value="ClC-type_chloride_channel"/>
</dbReference>
<dbReference type="PANTHER" id="PTHR43427">
    <property type="entry name" value="CHLORIDE CHANNEL PROTEIN CLC-E"/>
    <property type="match status" value="1"/>
</dbReference>
<organism evidence="11 12">
    <name type="scientific">Mangrovimicrobium sediminis</name>
    <dbReference type="NCBI Taxonomy" id="2562682"/>
    <lineage>
        <taxon>Bacteria</taxon>
        <taxon>Pseudomonadati</taxon>
        <taxon>Pseudomonadota</taxon>
        <taxon>Gammaproteobacteria</taxon>
        <taxon>Cellvibrionales</taxon>
        <taxon>Halieaceae</taxon>
        <taxon>Mangrovimicrobium</taxon>
    </lineage>
</organism>
<reference evidence="11 12" key="1">
    <citation type="submission" date="2019-04" db="EMBL/GenBank/DDBJ databases">
        <title>Taxonomy of novel Haliea sp. from mangrove soil of West Coast of India.</title>
        <authorList>
            <person name="Verma A."/>
            <person name="Kumar P."/>
            <person name="Krishnamurthi S."/>
        </authorList>
    </citation>
    <scope>NUCLEOTIDE SEQUENCE [LARGE SCALE GENOMIC DNA]</scope>
    <source>
        <strain evidence="11 12">SAOS-164</strain>
    </source>
</reference>
<keyword evidence="4 10" id="KW-1133">Transmembrane helix</keyword>
<feature type="transmembrane region" description="Helical" evidence="10">
    <location>
        <begin position="241"/>
        <end position="261"/>
    </location>
</feature>
<evidence type="ECO:0000256" key="3">
    <source>
        <dbReference type="ARBA" id="ARBA00022692"/>
    </source>
</evidence>
<feature type="transmembrane region" description="Helical" evidence="10">
    <location>
        <begin position="401"/>
        <end position="422"/>
    </location>
</feature>
<evidence type="ECO:0000313" key="12">
    <source>
        <dbReference type="Proteomes" id="UP000298050"/>
    </source>
</evidence>
<feature type="transmembrane region" description="Helical" evidence="10">
    <location>
        <begin position="199"/>
        <end position="221"/>
    </location>
</feature>
<comment type="caution">
    <text evidence="11">The sequence shown here is derived from an EMBL/GenBank/DDBJ whole genome shotgun (WGS) entry which is preliminary data.</text>
</comment>
<evidence type="ECO:0000256" key="1">
    <source>
        <dbReference type="ARBA" id="ARBA00004141"/>
    </source>
</evidence>
<dbReference type="OrthoDB" id="9767361at2"/>
<accession>A0A4Z0LYZ0</accession>
<keyword evidence="3 10" id="KW-0812">Transmembrane</keyword>
<dbReference type="GO" id="GO:0034707">
    <property type="term" value="C:chloride channel complex"/>
    <property type="evidence" value="ECO:0007669"/>
    <property type="project" value="UniProtKB-KW"/>
</dbReference>
<evidence type="ECO:0000256" key="7">
    <source>
        <dbReference type="ARBA" id="ARBA00023173"/>
    </source>
</evidence>
<dbReference type="SUPFAM" id="SSF81340">
    <property type="entry name" value="Clc chloride channel"/>
    <property type="match status" value="1"/>
</dbReference>
<evidence type="ECO:0000256" key="10">
    <source>
        <dbReference type="SAM" id="Phobius"/>
    </source>
</evidence>
<keyword evidence="12" id="KW-1185">Reference proteome</keyword>
<keyword evidence="5" id="KW-0406">Ion transport</keyword>
<feature type="transmembrane region" description="Helical" evidence="10">
    <location>
        <begin position="75"/>
        <end position="94"/>
    </location>
</feature>
<dbReference type="GO" id="GO:0005254">
    <property type="term" value="F:chloride channel activity"/>
    <property type="evidence" value="ECO:0007669"/>
    <property type="project" value="UniProtKB-KW"/>
</dbReference>
<keyword evidence="2" id="KW-0813">Transport</keyword>
<dbReference type="Proteomes" id="UP000298050">
    <property type="component" value="Unassembled WGS sequence"/>
</dbReference>
<keyword evidence="6 10" id="KW-0472">Membrane</keyword>
<comment type="subcellular location">
    <subcellularLocation>
        <location evidence="1">Membrane</location>
        <topology evidence="1">Multi-pass membrane protein</topology>
    </subcellularLocation>
</comment>
<evidence type="ECO:0000256" key="8">
    <source>
        <dbReference type="ARBA" id="ARBA00023214"/>
    </source>
</evidence>
<dbReference type="Gene3D" id="1.10.3080.10">
    <property type="entry name" value="Clc chloride channel"/>
    <property type="match status" value="1"/>
</dbReference>
<sequence length="585" mass="62373">MGQGSPRVPTLISKYRRYLTDYNSVLAYAVLGVIGGIASGLVVVLFEETIIQLAALLEVEDHADNFEALPERWRFALPALGALVLGIAFQFLHAEQRETGIVHVISRMHSHYGALPARNALVQFIAGAFALATGQSGGREGPGVHLGGAVNSLLGQRLSLPNNSLRMLIACGAAGSISAAFNTPLAGVIFAMEVIAAEYTVAGFIPVMLAAVAASAVARTINPGGSGFDIPPLELTSLWELPYVMLLGFVCGFAVVAFIRLSKLTARQSKYNVILRFAMAGCLTGAIALLVPEVMGIGYDTLTMALRGEIVLWWLLAIAAAKIIATAITAGVGMPVGVIGPNLLIGGCIGGALGIVGQQFMPDYASGPTLYVVLGMGAAMAAVLNAPLAALLAVIELTSSIGIGMPAMLAIVAANLTCSGLFRERSLHRTILRQLRRLVPDDPLNQLLHRTQAAAIMDSRVVRVPTELGADDHVTLLESTPTWCLVTREGEDLYLIRGDELLEWMALTPDAESFDVTNADIRRWTFTNVPLQASLRQVMDSITRRTTEAACIYERSRSAKQPVLHGVVTREAIEKFTLGRLQAEE</sequence>
<dbReference type="PANTHER" id="PTHR43427:SF6">
    <property type="entry name" value="CHLORIDE CHANNEL PROTEIN CLC-E"/>
    <property type="match status" value="1"/>
</dbReference>
<name>A0A4Z0LYZ0_9GAMM</name>
<evidence type="ECO:0000256" key="6">
    <source>
        <dbReference type="ARBA" id="ARBA00023136"/>
    </source>
</evidence>
<feature type="transmembrane region" description="Helical" evidence="10">
    <location>
        <begin position="311"/>
        <end position="332"/>
    </location>
</feature>
<proteinExistence type="predicted"/>
<protein>
    <submittedName>
        <fullName evidence="11">Chloride channel protein</fullName>
    </submittedName>
</protein>
<evidence type="ECO:0000256" key="5">
    <source>
        <dbReference type="ARBA" id="ARBA00023065"/>
    </source>
</evidence>
<keyword evidence="7" id="KW-0869">Chloride channel</keyword>
<feature type="transmembrane region" description="Helical" evidence="10">
    <location>
        <begin position="115"/>
        <end position="132"/>
    </location>
</feature>
<gene>
    <name evidence="11" type="ORF">E4634_12965</name>
</gene>
<dbReference type="EMBL" id="SRLE01000009">
    <property type="protein sequence ID" value="TGD72440.1"/>
    <property type="molecule type" value="Genomic_DNA"/>
</dbReference>
<dbReference type="PRINTS" id="PR00762">
    <property type="entry name" value="CLCHANNEL"/>
</dbReference>